<dbReference type="Proteomes" id="UP000614410">
    <property type="component" value="Unassembled WGS sequence"/>
</dbReference>
<dbReference type="PROSITE" id="PS52050">
    <property type="entry name" value="WYL"/>
    <property type="match status" value="1"/>
</dbReference>
<dbReference type="EMBL" id="JAEKNN010000012">
    <property type="protein sequence ID" value="MBJ7608400.1"/>
    <property type="molecule type" value="Genomic_DNA"/>
</dbReference>
<evidence type="ECO:0000259" key="3">
    <source>
        <dbReference type="Pfam" id="PF25583"/>
    </source>
</evidence>
<dbReference type="InterPro" id="IPR036388">
    <property type="entry name" value="WH-like_DNA-bd_sf"/>
</dbReference>
<dbReference type="AlphaFoldDB" id="A0A934KM95"/>
<gene>
    <name evidence="4" type="ORF">JF887_03065</name>
</gene>
<dbReference type="Pfam" id="PF13280">
    <property type="entry name" value="WYL"/>
    <property type="match status" value="1"/>
</dbReference>
<organism evidence="4 5">
    <name type="scientific">Candidatus Amunia macphersoniae</name>
    <dbReference type="NCBI Taxonomy" id="3127014"/>
    <lineage>
        <taxon>Bacteria</taxon>
        <taxon>Bacillati</taxon>
        <taxon>Candidatus Dormiibacterota</taxon>
        <taxon>Candidatus Dormibacteria</taxon>
        <taxon>Candidatus Aeolococcales</taxon>
        <taxon>Candidatus Aeolococcaceae</taxon>
        <taxon>Candidatus Amunia</taxon>
    </lineage>
</organism>
<evidence type="ECO:0000259" key="1">
    <source>
        <dbReference type="Pfam" id="PF08279"/>
    </source>
</evidence>
<proteinExistence type="predicted"/>
<dbReference type="InterPro" id="IPR026881">
    <property type="entry name" value="WYL_dom"/>
</dbReference>
<feature type="domain" description="WYL" evidence="2">
    <location>
        <begin position="147"/>
        <end position="212"/>
    </location>
</feature>
<evidence type="ECO:0000259" key="2">
    <source>
        <dbReference type="Pfam" id="PF13280"/>
    </source>
</evidence>
<evidence type="ECO:0000313" key="5">
    <source>
        <dbReference type="Proteomes" id="UP000614410"/>
    </source>
</evidence>
<dbReference type="PANTHER" id="PTHR34580">
    <property type="match status" value="1"/>
</dbReference>
<comment type="caution">
    <text evidence="4">The sequence shown here is derived from an EMBL/GenBank/DDBJ whole genome shotgun (WGS) entry which is preliminary data.</text>
</comment>
<sequence>MSQRYESGEKFLRVIQLFQRLSDTQTGLTTRQLANELEVTTRTVQRYLSTLRDSAGIDIEEVEGRFRIGSLSRLPAMQLDHYQATELLLAVRAIQQIRSEQEPALIGALAQLARALSVPVVTRYLQGLIAAAERRPAGGARHQVERAVVDGFVLRRSVEVTYRDAEGRETRRVLRPYFLEPRAESRTLYIFAHDDLSQEVRPFRIDRVLEARLLTEPFSVPDDFDIDAVVSGSWGIWQAPGQDEVLLRFDSAIAERAREALGHRTAEISEGVGGAIDVRIRVASEVEMRSWVLGWGGSVEVIAPPSLRDHVAATLRQGAARYGSA</sequence>
<dbReference type="Gene3D" id="1.10.10.10">
    <property type="entry name" value="Winged helix-like DNA-binding domain superfamily/Winged helix DNA-binding domain"/>
    <property type="match status" value="1"/>
</dbReference>
<dbReference type="InterPro" id="IPR057727">
    <property type="entry name" value="WCX_dom"/>
</dbReference>
<feature type="domain" description="Helix-turn-helix type 11" evidence="1">
    <location>
        <begin position="13"/>
        <end position="65"/>
    </location>
</feature>
<name>A0A934KM95_9BACT</name>
<accession>A0A934KM95</accession>
<dbReference type="PANTHER" id="PTHR34580:SF1">
    <property type="entry name" value="PROTEIN PAFC"/>
    <property type="match status" value="1"/>
</dbReference>
<dbReference type="InterPro" id="IPR013196">
    <property type="entry name" value="HTH_11"/>
</dbReference>
<protein>
    <submittedName>
        <fullName evidence="4">Transcriptional regulator</fullName>
    </submittedName>
</protein>
<evidence type="ECO:0000313" key="4">
    <source>
        <dbReference type="EMBL" id="MBJ7608400.1"/>
    </source>
</evidence>
<dbReference type="SUPFAM" id="SSF46785">
    <property type="entry name" value="Winged helix' DNA-binding domain"/>
    <property type="match status" value="1"/>
</dbReference>
<dbReference type="InterPro" id="IPR051534">
    <property type="entry name" value="CBASS_pafABC_assoc_protein"/>
</dbReference>
<dbReference type="Pfam" id="PF08279">
    <property type="entry name" value="HTH_11"/>
    <property type="match status" value="1"/>
</dbReference>
<feature type="domain" description="WCX" evidence="3">
    <location>
        <begin position="244"/>
        <end position="317"/>
    </location>
</feature>
<dbReference type="Pfam" id="PF25583">
    <property type="entry name" value="WCX"/>
    <property type="match status" value="1"/>
</dbReference>
<dbReference type="InterPro" id="IPR036390">
    <property type="entry name" value="WH_DNA-bd_sf"/>
</dbReference>
<reference evidence="4 5" key="1">
    <citation type="submission" date="2020-10" db="EMBL/GenBank/DDBJ databases">
        <title>Ca. Dormibacterota MAGs.</title>
        <authorList>
            <person name="Montgomery K."/>
        </authorList>
    </citation>
    <scope>NUCLEOTIDE SEQUENCE [LARGE SCALE GENOMIC DNA]</scope>
    <source>
        <strain evidence="4">Mitchell_Peninsula_5</strain>
    </source>
</reference>